<dbReference type="InterPro" id="IPR007493">
    <property type="entry name" value="DUF538"/>
</dbReference>
<gene>
    <name evidence="3" type="primary">ribBA_6</name>
    <name evidence="3" type="ORF">g.43568</name>
</gene>
<feature type="region of interest" description="Disordered" evidence="1">
    <location>
        <begin position="188"/>
        <end position="207"/>
    </location>
</feature>
<proteinExistence type="predicted"/>
<evidence type="ECO:0000313" key="3">
    <source>
        <dbReference type="EMBL" id="JAT60957.1"/>
    </source>
</evidence>
<accession>A0A1D1Z220</accession>
<dbReference type="AlphaFoldDB" id="A0A1D1Z220"/>
<feature type="chain" id="PRO_5008900664" evidence="2">
    <location>
        <begin position="24"/>
        <end position="225"/>
    </location>
</feature>
<evidence type="ECO:0000256" key="2">
    <source>
        <dbReference type="SAM" id="SignalP"/>
    </source>
</evidence>
<feature type="non-terminal residue" evidence="3">
    <location>
        <position position="225"/>
    </location>
</feature>
<organism evidence="3">
    <name type="scientific">Anthurium amnicola</name>
    <dbReference type="NCBI Taxonomy" id="1678845"/>
    <lineage>
        <taxon>Eukaryota</taxon>
        <taxon>Viridiplantae</taxon>
        <taxon>Streptophyta</taxon>
        <taxon>Embryophyta</taxon>
        <taxon>Tracheophyta</taxon>
        <taxon>Spermatophyta</taxon>
        <taxon>Magnoliopsida</taxon>
        <taxon>Liliopsida</taxon>
        <taxon>Araceae</taxon>
        <taxon>Pothoideae</taxon>
        <taxon>Potheae</taxon>
        <taxon>Anthurium</taxon>
    </lineage>
</organism>
<dbReference type="InterPro" id="IPR036758">
    <property type="entry name" value="At5g01610-like"/>
</dbReference>
<keyword evidence="2" id="KW-0732">Signal</keyword>
<dbReference type="Pfam" id="PF04398">
    <property type="entry name" value="DUF538"/>
    <property type="match status" value="1"/>
</dbReference>
<dbReference type="PANTHER" id="PTHR31676:SF27">
    <property type="entry name" value="EXPRESSED PROTEIN"/>
    <property type="match status" value="1"/>
</dbReference>
<dbReference type="PANTHER" id="PTHR31676">
    <property type="entry name" value="T31J12.3 PROTEIN-RELATED"/>
    <property type="match status" value="1"/>
</dbReference>
<dbReference type="Gene3D" id="2.30.240.10">
    <property type="entry name" value="At5g01610-like"/>
    <property type="match status" value="1"/>
</dbReference>
<reference evidence="3" key="1">
    <citation type="submission" date="2015-07" db="EMBL/GenBank/DDBJ databases">
        <title>Transcriptome Assembly of Anthurium amnicola.</title>
        <authorList>
            <person name="Suzuki J."/>
        </authorList>
    </citation>
    <scope>NUCLEOTIDE SEQUENCE</scope>
</reference>
<evidence type="ECO:0000256" key="1">
    <source>
        <dbReference type="SAM" id="MobiDB-lite"/>
    </source>
</evidence>
<dbReference type="SUPFAM" id="SSF141562">
    <property type="entry name" value="At5g01610-like"/>
    <property type="match status" value="1"/>
</dbReference>
<name>A0A1D1Z220_9ARAE</name>
<dbReference type="EMBL" id="GDJX01006979">
    <property type="protein sequence ID" value="JAT60957.1"/>
    <property type="molecule type" value="Transcribed_RNA"/>
</dbReference>
<feature type="signal peptide" evidence="2">
    <location>
        <begin position="1"/>
        <end position="23"/>
    </location>
</feature>
<protein>
    <submittedName>
        <fullName evidence="3">Riboflavin biosynthesis protein ribBA</fullName>
    </submittedName>
</protein>
<sequence length="225" mass="24332">MPPPPLLLLGLSLLVSSLPAAGSAPGDAPTAYDVLERYGFPRGLLPDGVESYLLREDGAFDVYLGGDGPCEFAVAAGYTLRYRRRVTGRVEEPSRAIRDLKGVRVRVLRFLWLAIGEVVREDDQLRFRVGPLSASFPVSDFQQCPRCRRGFHAEGPGPVTMASLPSAAAVTVTAADPRVGEWWSSRGRRYNGKTRKPNSGAGLGSMALSPLSLDGNLGRLQCRHP</sequence>